<feature type="compositionally biased region" description="Basic and acidic residues" evidence="1">
    <location>
        <begin position="50"/>
        <end position="62"/>
    </location>
</feature>
<proteinExistence type="predicted"/>
<sequence length="62" mass="6956">MATNTGDGYRKGSVTDRTQTQHPSGDWVKRDTRTGEFMDRKSTDGPFKGVAREPDGRRSPQK</sequence>
<reference evidence="2 4" key="1">
    <citation type="submission" date="2014-09" db="EMBL/GenBank/DDBJ databases">
        <authorList>
            <person name="McGinnis J.M."/>
            <person name="Wolfgang W.J."/>
        </authorList>
    </citation>
    <scope>NUCLEOTIDE SEQUENCE [LARGE SCALE GENOMIC DNA]</scope>
    <source>
        <strain evidence="2 4">5503</strain>
    </source>
</reference>
<evidence type="ECO:0000313" key="3">
    <source>
        <dbReference type="EMBL" id="SDW07906.1"/>
    </source>
</evidence>
<evidence type="ECO:0000256" key="1">
    <source>
        <dbReference type="SAM" id="MobiDB-lite"/>
    </source>
</evidence>
<protein>
    <submittedName>
        <fullName evidence="2">Uncharacterized protein</fullName>
    </submittedName>
</protein>
<evidence type="ECO:0000313" key="4">
    <source>
        <dbReference type="Proteomes" id="UP000029858"/>
    </source>
</evidence>
<accession>A0A099GJL0</accession>
<keyword evidence="5" id="KW-1185">Reference proteome</keyword>
<reference evidence="3" key="4">
    <citation type="submission" date="2016-10" db="EMBL/GenBank/DDBJ databases">
        <authorList>
            <person name="de Groot N.N."/>
        </authorList>
    </citation>
    <scope>NUCLEOTIDE SEQUENCE [LARGE SCALE GENOMIC DNA]</scope>
    <source>
        <strain evidence="3">DSM 29303</strain>
    </source>
</reference>
<dbReference type="Proteomes" id="UP000182944">
    <property type="component" value="Unassembled WGS sequence"/>
</dbReference>
<feature type="region of interest" description="Disordered" evidence="1">
    <location>
        <begin position="1"/>
        <end position="62"/>
    </location>
</feature>
<dbReference type="OrthoDB" id="7067623at2"/>
<dbReference type="Proteomes" id="UP000029858">
    <property type="component" value="Unassembled WGS sequence"/>
</dbReference>
<dbReference type="AlphaFoldDB" id="A0A099GA59"/>
<reference evidence="2 4" key="2">
    <citation type="submission" date="2014-10" db="EMBL/GenBank/DDBJ databases">
        <title>Paracoccus sanguinis sp. nov., isolated from clinical specimens of New York State patients.</title>
        <authorList>
            <person name="Mingle L.A."/>
            <person name="Cole J.A."/>
            <person name="Lapierre P."/>
            <person name="Musser K.A."/>
        </authorList>
    </citation>
    <scope>NUCLEOTIDE SEQUENCE [LARGE SCALE GENOMIC DNA]</scope>
    <source>
        <strain evidence="2 4">5503</strain>
    </source>
</reference>
<feature type="compositionally biased region" description="Basic and acidic residues" evidence="1">
    <location>
        <begin position="27"/>
        <end position="43"/>
    </location>
</feature>
<dbReference type="EMBL" id="FNNA01000001">
    <property type="protein sequence ID" value="SDW07906.1"/>
    <property type="molecule type" value="Genomic_DNA"/>
</dbReference>
<dbReference type="RefSeq" id="WP_036707887.1">
    <property type="nucleotide sequence ID" value="NZ_FNNA01000001.1"/>
</dbReference>
<organism evidence="2 4">
    <name type="scientific">Paracoccus sanguinis</name>
    <dbReference type="NCBI Taxonomy" id="1545044"/>
    <lineage>
        <taxon>Bacteria</taxon>
        <taxon>Pseudomonadati</taxon>
        <taxon>Pseudomonadota</taxon>
        <taxon>Alphaproteobacteria</taxon>
        <taxon>Rhodobacterales</taxon>
        <taxon>Paracoccaceae</taxon>
        <taxon>Paracoccus</taxon>
    </lineage>
</organism>
<accession>A0A099GA59</accession>
<reference evidence="5" key="3">
    <citation type="submission" date="2016-10" db="EMBL/GenBank/DDBJ databases">
        <authorList>
            <person name="Varghese N."/>
            <person name="Submissions S."/>
        </authorList>
    </citation>
    <scope>NUCLEOTIDE SEQUENCE [LARGE SCALE GENOMIC DNA]</scope>
    <source>
        <strain evidence="5">DSM 29303</strain>
    </source>
</reference>
<gene>
    <name evidence="2" type="ORF">IX56_05110</name>
    <name evidence="3" type="ORF">SAMN05444276_10167</name>
</gene>
<evidence type="ECO:0000313" key="2">
    <source>
        <dbReference type="EMBL" id="KGJ22964.1"/>
    </source>
</evidence>
<evidence type="ECO:0000313" key="5">
    <source>
        <dbReference type="Proteomes" id="UP000182944"/>
    </source>
</evidence>
<name>A0A099GA59_9RHOB</name>
<dbReference type="EMBL" id="JRKQ01000015">
    <property type="protein sequence ID" value="KGJ22964.1"/>
    <property type="molecule type" value="Genomic_DNA"/>
</dbReference>
<dbReference type="STRING" id="1545044.SAMN05444276_10167"/>